<organism evidence="1 2">
    <name type="scientific">Pseudoponticoccus marisrubri</name>
    <dbReference type="NCBI Taxonomy" id="1685382"/>
    <lineage>
        <taxon>Bacteria</taxon>
        <taxon>Pseudomonadati</taxon>
        <taxon>Pseudomonadota</taxon>
        <taxon>Alphaproteobacteria</taxon>
        <taxon>Rhodobacterales</taxon>
        <taxon>Roseobacteraceae</taxon>
        <taxon>Pseudoponticoccus</taxon>
    </lineage>
</organism>
<evidence type="ECO:0000313" key="1">
    <source>
        <dbReference type="EMBL" id="KUF11243.1"/>
    </source>
</evidence>
<dbReference type="AlphaFoldDB" id="A0A0W7WKX8"/>
<comment type="caution">
    <text evidence="1">The sequence shown here is derived from an EMBL/GenBank/DDBJ whole genome shotgun (WGS) entry which is preliminary data.</text>
</comment>
<dbReference type="RefSeq" id="WP_058861907.1">
    <property type="nucleotide sequence ID" value="NZ_LPXO01000004.1"/>
</dbReference>
<reference evidence="1 2" key="1">
    <citation type="submission" date="2015-12" db="EMBL/GenBank/DDBJ databases">
        <authorList>
            <person name="Shamseldin A."/>
            <person name="Moawad H."/>
            <person name="Abd El-Rahim W.M."/>
            <person name="Sadowsky M.J."/>
        </authorList>
    </citation>
    <scope>NUCLEOTIDE SEQUENCE [LARGE SCALE GENOMIC DNA]</scope>
    <source>
        <strain evidence="1 2">SJ5A-1</strain>
    </source>
</reference>
<dbReference type="STRING" id="1685382.AVJ23_09350"/>
<evidence type="ECO:0000313" key="2">
    <source>
        <dbReference type="Proteomes" id="UP000054396"/>
    </source>
</evidence>
<protein>
    <submittedName>
        <fullName evidence="1">Uncharacterized protein</fullName>
    </submittedName>
</protein>
<dbReference type="Proteomes" id="UP000054396">
    <property type="component" value="Unassembled WGS sequence"/>
</dbReference>
<keyword evidence="2" id="KW-1185">Reference proteome</keyword>
<dbReference type="OrthoDB" id="7854707at2"/>
<sequence length="307" mass="33757">MGPVERQAEEAARIAQDMLDRTGAALIARDFDSFAAFFRLPKTLATEDGIRLLRNTADLRAAFDNACDHYAESGVTRLDRQVEAALFDGPEIIRFAHVTLLHGAEGPIRAPYTSCSVIARLDEGWRVVDSQYALREASAHSAAVLKAGVTGEPGEPDEGADRMDAVQTVFQSALDRMTEALLAQDYAAFRAGIALPFFMQGSESTSVLVEEDELEREFARSMTEFEVLGVTDLVRQVKGADMVGTRRIYGRYRTHILSGTRLVLPGYVSTMSLEQGADLEWRATTLMHPLGRLTLARIMREKLGDGA</sequence>
<dbReference type="EMBL" id="LPXO01000004">
    <property type="protein sequence ID" value="KUF11243.1"/>
    <property type="molecule type" value="Genomic_DNA"/>
</dbReference>
<accession>A0A0W7WKX8</accession>
<proteinExistence type="predicted"/>
<name>A0A0W7WKX8_9RHOB</name>
<gene>
    <name evidence="1" type="ORF">AVJ23_09350</name>
</gene>